<evidence type="ECO:0000313" key="1">
    <source>
        <dbReference type="EMBL" id="ETR70285.1"/>
    </source>
</evidence>
<comment type="caution">
    <text evidence="1">The sequence shown here is derived from an EMBL/GenBank/DDBJ whole genome shotgun (WGS) entry which is preliminary data.</text>
</comment>
<proteinExistence type="predicted"/>
<name>A0A1V1P6B7_9BACT</name>
<dbReference type="InterPro" id="IPR013324">
    <property type="entry name" value="RNA_pol_sigma_r3/r4-like"/>
</dbReference>
<evidence type="ECO:0000313" key="2">
    <source>
        <dbReference type="Proteomes" id="UP000189670"/>
    </source>
</evidence>
<dbReference type="SUPFAM" id="SSF88659">
    <property type="entry name" value="Sigma3 and sigma4 domains of RNA polymerase sigma factors"/>
    <property type="match status" value="1"/>
</dbReference>
<protein>
    <submittedName>
        <fullName evidence="1">RNA polymerase sigma-70 factor, ECF subfamily</fullName>
    </submittedName>
</protein>
<dbReference type="Gene3D" id="1.10.10.10">
    <property type="entry name" value="Winged helix-like DNA-binding domain superfamily/Winged helix DNA-binding domain"/>
    <property type="match status" value="1"/>
</dbReference>
<gene>
    <name evidence="1" type="ORF">OMM_08925</name>
</gene>
<dbReference type="AlphaFoldDB" id="A0A1V1P6B7"/>
<dbReference type="InterPro" id="IPR036388">
    <property type="entry name" value="WH-like_DNA-bd_sf"/>
</dbReference>
<organism evidence="1 2">
    <name type="scientific">Candidatus Magnetoglobus multicellularis str. Araruama</name>
    <dbReference type="NCBI Taxonomy" id="890399"/>
    <lineage>
        <taxon>Bacteria</taxon>
        <taxon>Pseudomonadati</taxon>
        <taxon>Thermodesulfobacteriota</taxon>
        <taxon>Desulfobacteria</taxon>
        <taxon>Desulfobacterales</taxon>
        <taxon>Desulfobacteraceae</taxon>
        <taxon>Candidatus Magnetoglobus</taxon>
    </lineage>
</organism>
<accession>A0A1V1P6B7</accession>
<sequence>MSEGIIFFLSEDIKDLRQDTFVELFKNGCYRLRSYDENKCESKLAGFIQMIAIHTVWNHLEKIRDPFTYSSRHKLSLLDDDIIQLLNPVEIEDQLDARQQILLILECLDKDDISDLGRMIFKLFYFDAESLEDIAQLTGRNVGAIRTAKSRTVSSVKDCVEEK</sequence>
<dbReference type="EMBL" id="ATBP01000450">
    <property type="protein sequence ID" value="ETR70285.1"/>
    <property type="molecule type" value="Genomic_DNA"/>
</dbReference>
<dbReference type="Proteomes" id="UP000189670">
    <property type="component" value="Unassembled WGS sequence"/>
</dbReference>
<reference evidence="2" key="1">
    <citation type="submission" date="2012-11" db="EMBL/GenBank/DDBJ databases">
        <authorList>
            <person name="Lucero-Rivera Y.E."/>
            <person name="Tovar-Ramirez D."/>
        </authorList>
    </citation>
    <scope>NUCLEOTIDE SEQUENCE [LARGE SCALE GENOMIC DNA]</scope>
    <source>
        <strain evidence="2">Araruama</strain>
    </source>
</reference>